<dbReference type="RefSeq" id="WP_126751547.1">
    <property type="nucleotide sequence ID" value="NZ_JBHUMT010000016.1"/>
</dbReference>
<keyword evidence="3" id="KW-0813">Transport</keyword>
<evidence type="ECO:0000256" key="11">
    <source>
        <dbReference type="ARBA" id="ARBA00023136"/>
    </source>
</evidence>
<evidence type="ECO:0000256" key="4">
    <source>
        <dbReference type="ARBA" id="ARBA00022475"/>
    </source>
</evidence>
<keyword evidence="7" id="KW-0479">Metal-binding</keyword>
<name>A0A432YX64_9GAMM</name>
<evidence type="ECO:0000259" key="14">
    <source>
        <dbReference type="Pfam" id="PF01292"/>
    </source>
</evidence>
<comment type="similarity">
    <text evidence="12">Belongs to the cytochrome b561 family.</text>
</comment>
<feature type="transmembrane region" description="Helical" evidence="13">
    <location>
        <begin position="12"/>
        <end position="29"/>
    </location>
</feature>
<dbReference type="EMBL" id="PIQA01000001">
    <property type="protein sequence ID" value="RUO67915.1"/>
    <property type="molecule type" value="Genomic_DNA"/>
</dbReference>
<reference evidence="15 16" key="1">
    <citation type="journal article" date="2011" name="Front. Microbiol.">
        <title>Genomic signatures of strain selection and enhancement in Bacillus atrophaeus var. globigii, a historical biowarfare simulant.</title>
        <authorList>
            <person name="Gibbons H.S."/>
            <person name="Broomall S.M."/>
            <person name="McNew L.A."/>
            <person name="Daligault H."/>
            <person name="Chapman C."/>
            <person name="Bruce D."/>
            <person name="Karavis M."/>
            <person name="Krepps M."/>
            <person name="McGregor P.A."/>
            <person name="Hong C."/>
            <person name="Park K.H."/>
            <person name="Akmal A."/>
            <person name="Feldman A."/>
            <person name="Lin J.S."/>
            <person name="Chang W.E."/>
            <person name="Higgs B.W."/>
            <person name="Demirev P."/>
            <person name="Lindquist J."/>
            <person name="Liem A."/>
            <person name="Fochler E."/>
            <person name="Read T.D."/>
            <person name="Tapia R."/>
            <person name="Johnson S."/>
            <person name="Bishop-Lilly K.A."/>
            <person name="Detter C."/>
            <person name="Han C."/>
            <person name="Sozhamannan S."/>
            <person name="Rosenzweig C.N."/>
            <person name="Skowronski E.W."/>
        </authorList>
    </citation>
    <scope>NUCLEOTIDE SEQUENCE [LARGE SCALE GENOMIC DNA]</scope>
    <source>
        <strain evidence="15 16">TPS4-2</strain>
    </source>
</reference>
<dbReference type="InterPro" id="IPR011577">
    <property type="entry name" value="Cyt_b561_bac/Ni-Hgenase"/>
</dbReference>
<evidence type="ECO:0000256" key="1">
    <source>
        <dbReference type="ARBA" id="ARBA00001970"/>
    </source>
</evidence>
<evidence type="ECO:0000313" key="15">
    <source>
        <dbReference type="EMBL" id="RUO67915.1"/>
    </source>
</evidence>
<feature type="domain" description="Cytochrome b561 bacterial/Ni-hydrogenase" evidence="14">
    <location>
        <begin position="8"/>
        <end position="173"/>
    </location>
</feature>
<accession>A0A432YX64</accession>
<protein>
    <submittedName>
        <fullName evidence="15">Cytochrome B</fullName>
    </submittedName>
</protein>
<dbReference type="Pfam" id="PF01292">
    <property type="entry name" value="Ni_hydr_CYTB"/>
    <property type="match status" value="1"/>
</dbReference>
<dbReference type="InterPro" id="IPR052168">
    <property type="entry name" value="Cytochrome_b561_oxidase"/>
</dbReference>
<comment type="caution">
    <text evidence="15">The sequence shown here is derived from an EMBL/GenBank/DDBJ whole genome shotgun (WGS) entry which is preliminary data.</text>
</comment>
<dbReference type="Gene3D" id="1.20.950.20">
    <property type="entry name" value="Transmembrane di-heme cytochromes, Chain C"/>
    <property type="match status" value="1"/>
</dbReference>
<evidence type="ECO:0000256" key="12">
    <source>
        <dbReference type="ARBA" id="ARBA00037975"/>
    </source>
</evidence>
<keyword evidence="5" id="KW-0349">Heme</keyword>
<dbReference type="AlphaFoldDB" id="A0A432YX64"/>
<dbReference type="GO" id="GO:0005886">
    <property type="term" value="C:plasma membrane"/>
    <property type="evidence" value="ECO:0007669"/>
    <property type="project" value="UniProtKB-SubCell"/>
</dbReference>
<organism evidence="15 16">
    <name type="scientific">Idiomarina piscisalsi</name>
    <dbReference type="NCBI Taxonomy" id="1096243"/>
    <lineage>
        <taxon>Bacteria</taxon>
        <taxon>Pseudomonadati</taxon>
        <taxon>Pseudomonadota</taxon>
        <taxon>Gammaproteobacteria</taxon>
        <taxon>Alteromonadales</taxon>
        <taxon>Idiomarinaceae</taxon>
        <taxon>Idiomarina</taxon>
    </lineage>
</organism>
<evidence type="ECO:0000256" key="13">
    <source>
        <dbReference type="SAM" id="Phobius"/>
    </source>
</evidence>
<dbReference type="PANTHER" id="PTHR30529:SF1">
    <property type="entry name" value="CYTOCHROME B561 HOMOLOG 2"/>
    <property type="match status" value="1"/>
</dbReference>
<comment type="subcellular location">
    <subcellularLocation>
        <location evidence="2">Cell membrane</location>
        <topology evidence="2">Multi-pass membrane protein</topology>
    </subcellularLocation>
</comment>
<evidence type="ECO:0000256" key="10">
    <source>
        <dbReference type="ARBA" id="ARBA00023004"/>
    </source>
</evidence>
<evidence type="ECO:0000256" key="9">
    <source>
        <dbReference type="ARBA" id="ARBA00022989"/>
    </source>
</evidence>
<dbReference type="InterPro" id="IPR016174">
    <property type="entry name" value="Di-haem_cyt_TM"/>
</dbReference>
<feature type="transmembrane region" description="Helical" evidence="13">
    <location>
        <begin position="49"/>
        <end position="67"/>
    </location>
</feature>
<keyword evidence="9 13" id="KW-1133">Transmembrane helix</keyword>
<evidence type="ECO:0000256" key="6">
    <source>
        <dbReference type="ARBA" id="ARBA00022692"/>
    </source>
</evidence>
<dbReference type="Proteomes" id="UP000288361">
    <property type="component" value="Unassembled WGS sequence"/>
</dbReference>
<feature type="transmembrane region" description="Helical" evidence="13">
    <location>
        <begin position="88"/>
        <end position="110"/>
    </location>
</feature>
<feature type="transmembrane region" description="Helical" evidence="13">
    <location>
        <begin position="141"/>
        <end position="164"/>
    </location>
</feature>
<evidence type="ECO:0000256" key="5">
    <source>
        <dbReference type="ARBA" id="ARBA00022617"/>
    </source>
</evidence>
<dbReference type="GO" id="GO:0046872">
    <property type="term" value="F:metal ion binding"/>
    <property type="evidence" value="ECO:0007669"/>
    <property type="project" value="UniProtKB-KW"/>
</dbReference>
<evidence type="ECO:0000256" key="3">
    <source>
        <dbReference type="ARBA" id="ARBA00022448"/>
    </source>
</evidence>
<dbReference type="SUPFAM" id="SSF81342">
    <property type="entry name" value="Transmembrane di-heme cytochromes"/>
    <property type="match status" value="1"/>
</dbReference>
<dbReference type="GO" id="GO:0022904">
    <property type="term" value="P:respiratory electron transport chain"/>
    <property type="evidence" value="ECO:0007669"/>
    <property type="project" value="InterPro"/>
</dbReference>
<keyword evidence="6 13" id="KW-0812">Transmembrane</keyword>
<keyword evidence="4" id="KW-1003">Cell membrane</keyword>
<evidence type="ECO:0000256" key="8">
    <source>
        <dbReference type="ARBA" id="ARBA00022982"/>
    </source>
</evidence>
<keyword evidence="11 13" id="KW-0472">Membrane</keyword>
<keyword evidence="8" id="KW-0249">Electron transport</keyword>
<dbReference type="GO" id="GO:0009055">
    <property type="term" value="F:electron transfer activity"/>
    <property type="evidence" value="ECO:0007669"/>
    <property type="project" value="InterPro"/>
</dbReference>
<evidence type="ECO:0000256" key="7">
    <source>
        <dbReference type="ARBA" id="ARBA00022723"/>
    </source>
</evidence>
<proteinExistence type="inferred from homology"/>
<evidence type="ECO:0000256" key="2">
    <source>
        <dbReference type="ARBA" id="ARBA00004651"/>
    </source>
</evidence>
<evidence type="ECO:0000313" key="16">
    <source>
        <dbReference type="Proteomes" id="UP000288361"/>
    </source>
</evidence>
<dbReference type="GO" id="GO:0020037">
    <property type="term" value="F:heme binding"/>
    <property type="evidence" value="ECO:0007669"/>
    <property type="project" value="TreeGrafter"/>
</dbReference>
<dbReference type="PANTHER" id="PTHR30529">
    <property type="entry name" value="CYTOCHROME B561"/>
    <property type="match status" value="1"/>
</dbReference>
<comment type="cofactor">
    <cofactor evidence="1">
        <name>heme b</name>
        <dbReference type="ChEBI" id="CHEBI:60344"/>
    </cofactor>
</comment>
<gene>
    <name evidence="15" type="ORF">CWI73_03400</name>
</gene>
<sequence length="173" mass="19440">MMNDSKARYGSITRFFHWSMAILVGWQFLKFFDRINDGEHWVGETLVPWHISIGSLLLVLIVLRLGWAVKEKGNRPEHESIIGVLAKIGHGLLYAALVLMPVTGICYMVGNGYGLSAFNLEVIAKGEEVSWLINIGNLHSYIAWGLLFLVAGHIGMAFIHQFIIKDGTLKRMM</sequence>
<keyword evidence="10" id="KW-0408">Iron</keyword>